<keyword evidence="10" id="KW-1185">Reference proteome</keyword>
<feature type="domain" description="RING-type" evidence="8">
    <location>
        <begin position="147"/>
        <end position="191"/>
    </location>
</feature>
<dbReference type="PROSITE" id="PS50089">
    <property type="entry name" value="ZF_RING_2"/>
    <property type="match status" value="1"/>
</dbReference>
<dbReference type="PROSITE" id="PS00518">
    <property type="entry name" value="ZF_RING_1"/>
    <property type="match status" value="1"/>
</dbReference>
<dbReference type="RefSeq" id="XP_068350828.1">
    <property type="nucleotide sequence ID" value="XM_068510607.1"/>
</dbReference>
<dbReference type="SUPFAM" id="SSF57850">
    <property type="entry name" value="RING/U-box"/>
    <property type="match status" value="1"/>
</dbReference>
<dbReference type="CDD" id="cd00060">
    <property type="entry name" value="FHA"/>
    <property type="match status" value="1"/>
</dbReference>
<accession>A0A1J4JJJ6</accession>
<dbReference type="PROSITE" id="PS50006">
    <property type="entry name" value="FHA_DOMAIN"/>
    <property type="match status" value="1"/>
</dbReference>
<comment type="caution">
    <text evidence="9">The sequence shown here is derived from an EMBL/GenBank/DDBJ whole genome shotgun (WGS) entry which is preliminary data.</text>
</comment>
<dbReference type="GeneID" id="94845311"/>
<keyword evidence="5" id="KW-0862">Zinc</keyword>
<dbReference type="GO" id="GO:0006511">
    <property type="term" value="P:ubiquitin-dependent protein catabolic process"/>
    <property type="evidence" value="ECO:0007669"/>
    <property type="project" value="TreeGrafter"/>
</dbReference>
<dbReference type="VEuPathDB" id="TrichDB:TRFO_36059"/>
<evidence type="ECO:0000256" key="2">
    <source>
        <dbReference type="ARBA" id="ARBA00017908"/>
    </source>
</evidence>
<dbReference type="GO" id="GO:0016567">
    <property type="term" value="P:protein ubiquitination"/>
    <property type="evidence" value="ECO:0007669"/>
    <property type="project" value="TreeGrafter"/>
</dbReference>
<evidence type="ECO:0000256" key="1">
    <source>
        <dbReference type="ARBA" id="ARBA00005797"/>
    </source>
</evidence>
<evidence type="ECO:0000259" key="8">
    <source>
        <dbReference type="PROSITE" id="PS50089"/>
    </source>
</evidence>
<dbReference type="GO" id="GO:0008270">
    <property type="term" value="F:zinc ion binding"/>
    <property type="evidence" value="ECO:0007669"/>
    <property type="project" value="UniProtKB-KW"/>
</dbReference>
<dbReference type="Gene3D" id="2.60.200.20">
    <property type="match status" value="1"/>
</dbReference>
<evidence type="ECO:0000256" key="3">
    <source>
        <dbReference type="ARBA" id="ARBA00022723"/>
    </source>
</evidence>
<evidence type="ECO:0000313" key="9">
    <source>
        <dbReference type="EMBL" id="OHS97691.1"/>
    </source>
</evidence>
<dbReference type="Proteomes" id="UP000179807">
    <property type="component" value="Unassembled WGS sequence"/>
</dbReference>
<dbReference type="InterPro" id="IPR001841">
    <property type="entry name" value="Znf_RING"/>
</dbReference>
<dbReference type="InterPro" id="IPR008984">
    <property type="entry name" value="SMAD_FHA_dom_sf"/>
</dbReference>
<proteinExistence type="inferred from homology"/>
<keyword evidence="4 6" id="KW-0863">Zinc-finger</keyword>
<dbReference type="PANTHER" id="PTHR16079:SF4">
    <property type="entry name" value="E3 UBIQUITIN-PROTEIN LIGASE CHFR"/>
    <property type="match status" value="1"/>
</dbReference>
<keyword evidence="3" id="KW-0479">Metal-binding</keyword>
<dbReference type="PANTHER" id="PTHR16079">
    <property type="entry name" value="UBIQUITIN LIGASE PROTEIN CHFR"/>
    <property type="match status" value="1"/>
</dbReference>
<organism evidence="9 10">
    <name type="scientific">Tritrichomonas foetus</name>
    <dbReference type="NCBI Taxonomy" id="1144522"/>
    <lineage>
        <taxon>Eukaryota</taxon>
        <taxon>Metamonada</taxon>
        <taxon>Parabasalia</taxon>
        <taxon>Tritrichomonadida</taxon>
        <taxon>Tritrichomonadidae</taxon>
        <taxon>Tritrichomonas</taxon>
    </lineage>
</organism>
<evidence type="ECO:0000313" key="10">
    <source>
        <dbReference type="Proteomes" id="UP000179807"/>
    </source>
</evidence>
<dbReference type="Pfam" id="PF00498">
    <property type="entry name" value="FHA"/>
    <property type="match status" value="1"/>
</dbReference>
<reference evidence="9" key="1">
    <citation type="submission" date="2016-10" db="EMBL/GenBank/DDBJ databases">
        <authorList>
            <person name="Benchimol M."/>
            <person name="Almeida L.G."/>
            <person name="Vasconcelos A.T."/>
            <person name="Perreira-Neves A."/>
            <person name="Rosa I.A."/>
            <person name="Tasca T."/>
            <person name="Bogo M.R."/>
            <person name="de Souza W."/>
        </authorList>
    </citation>
    <scope>NUCLEOTIDE SEQUENCE [LARGE SCALE GENOMIC DNA]</scope>
    <source>
        <strain evidence="9">K</strain>
    </source>
</reference>
<feature type="domain" description="FHA" evidence="7">
    <location>
        <begin position="28"/>
        <end position="82"/>
    </location>
</feature>
<name>A0A1J4JJJ6_9EUKA</name>
<dbReference type="GO" id="GO:0004842">
    <property type="term" value="F:ubiquitin-protein transferase activity"/>
    <property type="evidence" value="ECO:0007669"/>
    <property type="project" value="TreeGrafter"/>
</dbReference>
<dbReference type="Pfam" id="PF00097">
    <property type="entry name" value="zf-C3HC4"/>
    <property type="match status" value="1"/>
</dbReference>
<dbReference type="InterPro" id="IPR013083">
    <property type="entry name" value="Znf_RING/FYVE/PHD"/>
</dbReference>
<dbReference type="SMART" id="SM00184">
    <property type="entry name" value="RING"/>
    <property type="match status" value="1"/>
</dbReference>
<dbReference type="Gene3D" id="3.30.40.10">
    <property type="entry name" value="Zinc/RING finger domain, C3HC4 (zinc finger)"/>
    <property type="match status" value="1"/>
</dbReference>
<comment type="similarity">
    <text evidence="1">Belongs to the CHFR family.</text>
</comment>
<evidence type="ECO:0000256" key="4">
    <source>
        <dbReference type="ARBA" id="ARBA00022771"/>
    </source>
</evidence>
<dbReference type="SUPFAM" id="SSF49879">
    <property type="entry name" value="SMAD/FHA domain"/>
    <property type="match status" value="1"/>
</dbReference>
<dbReference type="InterPro" id="IPR018957">
    <property type="entry name" value="Znf_C3HC4_RING-type"/>
</dbReference>
<dbReference type="OrthoDB" id="5876225at2759"/>
<sequence>MSFAILLLDTTVSDPKAPPYILLQHRKTVIGRHGDVIMDTVTGKEISKFHAIITHHNQRAHSIWMLEDNLSLNGTFVNCRKIKRQILNEGDEVVFGGGSGFSYGDIIESTDKAECRYKFYYSPPIVRFTASVDPNSDIPEPDTNSVCSICYQSLISSETLPCGHSFCLTCIHEWADVCKQTMRPCICPMCRTPFTKSQLTPNEFVFHDGELQVWSMEGMLRDLGIKNCKVIKGANIFKKWTKKHETWFWKSYDIVKNSQDRLTVFLFLAEATPAYIFRATLNELVQSLTNFHLDIPAEKTKDSLRLIILKYLFSKLNPPQPRQRKVKIIV</sequence>
<dbReference type="AlphaFoldDB" id="A0A1J4JJJ6"/>
<protein>
    <recommendedName>
        <fullName evidence="2">E3 ubiquitin-protein ligase CHFR</fullName>
    </recommendedName>
</protein>
<evidence type="ECO:0000259" key="7">
    <source>
        <dbReference type="PROSITE" id="PS50006"/>
    </source>
</evidence>
<dbReference type="GO" id="GO:0005634">
    <property type="term" value="C:nucleus"/>
    <property type="evidence" value="ECO:0007669"/>
    <property type="project" value="TreeGrafter"/>
</dbReference>
<evidence type="ECO:0000256" key="5">
    <source>
        <dbReference type="ARBA" id="ARBA00022833"/>
    </source>
</evidence>
<dbReference type="EMBL" id="MLAK01001100">
    <property type="protein sequence ID" value="OHS97691.1"/>
    <property type="molecule type" value="Genomic_DNA"/>
</dbReference>
<gene>
    <name evidence="9" type="ORF">TRFO_36059</name>
</gene>
<dbReference type="SMART" id="SM00240">
    <property type="entry name" value="FHA"/>
    <property type="match status" value="1"/>
</dbReference>
<evidence type="ECO:0000256" key="6">
    <source>
        <dbReference type="PROSITE-ProRule" id="PRU00175"/>
    </source>
</evidence>
<dbReference type="InterPro" id="IPR052256">
    <property type="entry name" value="E3_ubiquitin-ligase_CHFR"/>
</dbReference>
<dbReference type="InterPro" id="IPR000253">
    <property type="entry name" value="FHA_dom"/>
</dbReference>
<dbReference type="InterPro" id="IPR017907">
    <property type="entry name" value="Znf_RING_CS"/>
</dbReference>